<reference evidence="1 2" key="1">
    <citation type="submission" date="2018-06" db="EMBL/GenBank/DDBJ databases">
        <authorList>
            <consortium name="Pathogen Informatics"/>
            <person name="Doyle S."/>
        </authorList>
    </citation>
    <scope>NUCLEOTIDE SEQUENCE [LARGE SCALE GENOMIC DNA]</scope>
    <source>
        <strain evidence="1 2">NCTC9077</strain>
    </source>
</reference>
<dbReference type="EMBL" id="UGCU01000001">
    <property type="protein sequence ID" value="STJ12281.1"/>
    <property type="molecule type" value="Genomic_DNA"/>
</dbReference>
<accession>A0A376VK06</accession>
<name>A0A376VK06_ECOLX</name>
<proteinExistence type="predicted"/>
<sequence length="33" mass="3805">MIRHITKAELSRVEIVELLSQESAKFHNLGLNK</sequence>
<gene>
    <name evidence="1" type="ORF">NCTC9077_04024</name>
</gene>
<evidence type="ECO:0000313" key="1">
    <source>
        <dbReference type="EMBL" id="STJ12281.1"/>
    </source>
</evidence>
<protein>
    <recommendedName>
        <fullName evidence="3">DUF2732 family protein</fullName>
    </recommendedName>
</protein>
<evidence type="ECO:0000313" key="2">
    <source>
        <dbReference type="Proteomes" id="UP000254495"/>
    </source>
</evidence>
<organism evidence="1 2">
    <name type="scientific">Escherichia coli</name>
    <dbReference type="NCBI Taxonomy" id="562"/>
    <lineage>
        <taxon>Bacteria</taxon>
        <taxon>Pseudomonadati</taxon>
        <taxon>Pseudomonadota</taxon>
        <taxon>Gammaproteobacteria</taxon>
        <taxon>Enterobacterales</taxon>
        <taxon>Enterobacteriaceae</taxon>
        <taxon>Escherichia</taxon>
    </lineage>
</organism>
<dbReference type="Proteomes" id="UP000254495">
    <property type="component" value="Unassembled WGS sequence"/>
</dbReference>
<evidence type="ECO:0008006" key="3">
    <source>
        <dbReference type="Google" id="ProtNLM"/>
    </source>
</evidence>
<dbReference type="AlphaFoldDB" id="A0A376VK06"/>